<proteinExistence type="predicted"/>
<dbReference type="EMBL" id="OU898283">
    <property type="protein sequence ID" value="CAG9839539.1"/>
    <property type="molecule type" value="Genomic_DNA"/>
</dbReference>
<evidence type="ECO:0000313" key="1">
    <source>
        <dbReference type="EMBL" id="CAG9839539.1"/>
    </source>
</evidence>
<sequence length="95" mass="11480">MHMDRRLTWKKHIFTKRKQLGLKLSKMYWLMEKRSQLNLSNKILVYKSVIKYNQCVLPVVTYGKTNVALKHILKNSNRRPFVLSQMHRDTYPMNT</sequence>
<reference evidence="1" key="1">
    <citation type="submission" date="2022-01" db="EMBL/GenBank/DDBJ databases">
        <authorList>
            <person name="King R."/>
        </authorList>
    </citation>
    <scope>NUCLEOTIDE SEQUENCE</scope>
</reference>
<gene>
    <name evidence="1" type="ORF">DIABBA_LOCUS12297</name>
</gene>
<protein>
    <submittedName>
        <fullName evidence="1">Uncharacterized protein</fullName>
    </submittedName>
</protein>
<dbReference type="AlphaFoldDB" id="A0A9N9XHE9"/>
<keyword evidence="2" id="KW-1185">Reference proteome</keyword>
<name>A0A9N9XHE9_DIABA</name>
<dbReference type="OrthoDB" id="7700357at2759"/>
<evidence type="ECO:0000313" key="2">
    <source>
        <dbReference type="Proteomes" id="UP001153709"/>
    </source>
</evidence>
<accession>A0A9N9XHE9</accession>
<dbReference type="Proteomes" id="UP001153709">
    <property type="component" value="Chromosome 8"/>
</dbReference>
<organism evidence="1 2">
    <name type="scientific">Diabrotica balteata</name>
    <name type="common">Banded cucumber beetle</name>
    <dbReference type="NCBI Taxonomy" id="107213"/>
    <lineage>
        <taxon>Eukaryota</taxon>
        <taxon>Metazoa</taxon>
        <taxon>Ecdysozoa</taxon>
        <taxon>Arthropoda</taxon>
        <taxon>Hexapoda</taxon>
        <taxon>Insecta</taxon>
        <taxon>Pterygota</taxon>
        <taxon>Neoptera</taxon>
        <taxon>Endopterygota</taxon>
        <taxon>Coleoptera</taxon>
        <taxon>Polyphaga</taxon>
        <taxon>Cucujiformia</taxon>
        <taxon>Chrysomeloidea</taxon>
        <taxon>Chrysomelidae</taxon>
        <taxon>Galerucinae</taxon>
        <taxon>Diabroticina</taxon>
        <taxon>Diabroticites</taxon>
        <taxon>Diabrotica</taxon>
    </lineage>
</organism>